<evidence type="ECO:0000256" key="1">
    <source>
        <dbReference type="ARBA" id="ARBA00022603"/>
    </source>
</evidence>
<dbReference type="Pfam" id="PF03602">
    <property type="entry name" value="Cons_hypoth95"/>
    <property type="match status" value="1"/>
</dbReference>
<sequence length="187" mass="20430">MRIIGGRARGRRLASPRGETVRPTGDRVREALFNIWGQNLEGVRLLDVCAGSGAISLEALSRGAAEAVALEVDPGLCRRLEEEAGRLGLSAGLKVVRGDARRELARLRQSGAPPFDLAFVDPPWRETALRRELADLLFEPSALCREAAVEVPRGEEFMAPAGAELIRQSRYGDTRLCFLRVREGRGA</sequence>
<dbReference type="AlphaFoldDB" id="A0A932MR70"/>
<evidence type="ECO:0000256" key="2">
    <source>
        <dbReference type="ARBA" id="ARBA00022679"/>
    </source>
</evidence>
<dbReference type="CDD" id="cd02440">
    <property type="entry name" value="AdoMet_MTases"/>
    <property type="match status" value="1"/>
</dbReference>
<keyword evidence="2 4" id="KW-0808">Transferase</keyword>
<feature type="region of interest" description="Disordered" evidence="3">
    <location>
        <begin position="1"/>
        <end position="22"/>
    </location>
</feature>
<evidence type="ECO:0000313" key="5">
    <source>
        <dbReference type="Proteomes" id="UP000782312"/>
    </source>
</evidence>
<accession>A0A932MR70</accession>
<name>A0A932MR70_UNCTE</name>
<dbReference type="Gene3D" id="3.40.50.150">
    <property type="entry name" value="Vaccinia Virus protein VP39"/>
    <property type="match status" value="1"/>
</dbReference>
<dbReference type="NCBIfam" id="TIGR00095">
    <property type="entry name" value="16S rRNA (guanine(966)-N(2))-methyltransferase RsmD"/>
    <property type="match status" value="1"/>
</dbReference>
<proteinExistence type="predicted"/>
<dbReference type="GO" id="GO:0052913">
    <property type="term" value="F:16S rRNA (guanine(966)-N(2))-methyltransferase activity"/>
    <property type="evidence" value="ECO:0007669"/>
    <property type="project" value="UniProtKB-EC"/>
</dbReference>
<dbReference type="EMBL" id="JACPUR010000035">
    <property type="protein sequence ID" value="MBI3128786.1"/>
    <property type="molecule type" value="Genomic_DNA"/>
</dbReference>
<dbReference type="PIRSF" id="PIRSF004553">
    <property type="entry name" value="CHP00095"/>
    <property type="match status" value="1"/>
</dbReference>
<dbReference type="SUPFAM" id="SSF53335">
    <property type="entry name" value="S-adenosyl-L-methionine-dependent methyltransferases"/>
    <property type="match status" value="1"/>
</dbReference>
<dbReference type="EC" id="2.1.1.171" evidence="4"/>
<evidence type="ECO:0000313" key="4">
    <source>
        <dbReference type="EMBL" id="MBI3128786.1"/>
    </source>
</evidence>
<gene>
    <name evidence="4" type="primary">rsmD</name>
    <name evidence="4" type="ORF">HYZ11_14370</name>
</gene>
<comment type="caution">
    <text evidence="4">The sequence shown here is derived from an EMBL/GenBank/DDBJ whole genome shotgun (WGS) entry which is preliminary data.</text>
</comment>
<keyword evidence="1 4" id="KW-0489">Methyltransferase</keyword>
<reference evidence="4" key="1">
    <citation type="submission" date="2020-07" db="EMBL/GenBank/DDBJ databases">
        <title>Huge and variable diversity of episymbiotic CPR bacteria and DPANN archaea in groundwater ecosystems.</title>
        <authorList>
            <person name="He C.Y."/>
            <person name="Keren R."/>
            <person name="Whittaker M."/>
            <person name="Farag I.F."/>
            <person name="Doudna J."/>
            <person name="Cate J.H.D."/>
            <person name="Banfield J.F."/>
        </authorList>
    </citation>
    <scope>NUCLEOTIDE SEQUENCE</scope>
    <source>
        <strain evidence="4">NC_groundwater_763_Ag_S-0.2um_68_21</strain>
    </source>
</reference>
<dbReference type="Proteomes" id="UP000782312">
    <property type="component" value="Unassembled WGS sequence"/>
</dbReference>
<dbReference type="InterPro" id="IPR029063">
    <property type="entry name" value="SAM-dependent_MTases_sf"/>
</dbReference>
<dbReference type="PANTHER" id="PTHR43542">
    <property type="entry name" value="METHYLTRANSFERASE"/>
    <property type="match status" value="1"/>
</dbReference>
<dbReference type="InterPro" id="IPR004398">
    <property type="entry name" value="RNA_MeTrfase_RsmD"/>
</dbReference>
<evidence type="ECO:0000256" key="3">
    <source>
        <dbReference type="SAM" id="MobiDB-lite"/>
    </source>
</evidence>
<protein>
    <submittedName>
        <fullName evidence="4">16S rRNA (Guanine(966)-N(2))-methyltransferase RsmD</fullName>
        <ecNumber evidence="4">2.1.1.171</ecNumber>
    </submittedName>
</protein>
<organism evidence="4 5">
    <name type="scientific">Tectimicrobiota bacterium</name>
    <dbReference type="NCBI Taxonomy" id="2528274"/>
    <lineage>
        <taxon>Bacteria</taxon>
        <taxon>Pseudomonadati</taxon>
        <taxon>Nitrospinota/Tectimicrobiota group</taxon>
        <taxon>Candidatus Tectimicrobiota</taxon>
    </lineage>
</organism>
<dbReference type="PANTHER" id="PTHR43542:SF1">
    <property type="entry name" value="METHYLTRANSFERASE"/>
    <property type="match status" value="1"/>
</dbReference>